<reference evidence="2 3" key="1">
    <citation type="journal article" date="2010" name="Stand. Genomic Sci.">
        <title>Complete genome sequence of Acetohalobium arabaticum type strain (Z-7288).</title>
        <authorList>
            <person name="Sikorski J."/>
            <person name="Lapidus A."/>
            <person name="Chertkov O."/>
            <person name="Lucas S."/>
            <person name="Copeland A."/>
            <person name="Glavina Del Rio T."/>
            <person name="Nolan M."/>
            <person name="Tice H."/>
            <person name="Cheng J.F."/>
            <person name="Han C."/>
            <person name="Brambilla E."/>
            <person name="Pitluck S."/>
            <person name="Liolios K."/>
            <person name="Ivanova N."/>
            <person name="Mavromatis K."/>
            <person name="Mikhailova N."/>
            <person name="Pati A."/>
            <person name="Bruce D."/>
            <person name="Detter C."/>
            <person name="Tapia R."/>
            <person name="Goodwin L."/>
            <person name="Chen A."/>
            <person name="Palaniappan K."/>
            <person name="Land M."/>
            <person name="Hauser L."/>
            <person name="Chang Y.J."/>
            <person name="Jeffries C.D."/>
            <person name="Rohde M."/>
            <person name="Goker M."/>
            <person name="Spring S."/>
            <person name="Woyke T."/>
            <person name="Bristow J."/>
            <person name="Eisen J.A."/>
            <person name="Markowitz V."/>
            <person name="Hugenholtz P."/>
            <person name="Kyrpides N.C."/>
            <person name="Klenk H.P."/>
        </authorList>
    </citation>
    <scope>NUCLEOTIDE SEQUENCE [LARGE SCALE GENOMIC DNA]</scope>
    <source>
        <strain evidence="3">ATCC 49924 / DSM 5501 / Z-7288</strain>
    </source>
</reference>
<dbReference type="InterPro" id="IPR018392">
    <property type="entry name" value="LysM"/>
</dbReference>
<dbReference type="PANTHER" id="PTHR33734">
    <property type="entry name" value="LYSM DOMAIN-CONTAINING GPI-ANCHORED PROTEIN 2"/>
    <property type="match status" value="1"/>
</dbReference>
<dbReference type="RefSeq" id="WP_013277076.1">
    <property type="nucleotide sequence ID" value="NC_014378.1"/>
</dbReference>
<dbReference type="GO" id="GO:0008932">
    <property type="term" value="F:lytic endotransglycosylase activity"/>
    <property type="evidence" value="ECO:0007669"/>
    <property type="project" value="TreeGrafter"/>
</dbReference>
<feature type="domain" description="LysM" evidence="1">
    <location>
        <begin position="481"/>
        <end position="525"/>
    </location>
</feature>
<dbReference type="eggNOG" id="COG1388">
    <property type="taxonomic scope" value="Bacteria"/>
</dbReference>
<dbReference type="SMART" id="SM00257">
    <property type="entry name" value="LysM"/>
    <property type="match status" value="1"/>
</dbReference>
<dbReference type="OrthoDB" id="9779340at2"/>
<organism evidence="2 3">
    <name type="scientific">Acetohalobium arabaticum (strain ATCC 49924 / DSM 5501 / Z-7288)</name>
    <dbReference type="NCBI Taxonomy" id="574087"/>
    <lineage>
        <taxon>Bacteria</taxon>
        <taxon>Bacillati</taxon>
        <taxon>Bacillota</taxon>
        <taxon>Clostridia</taxon>
        <taxon>Halanaerobiales</taxon>
        <taxon>Halobacteroidaceae</taxon>
        <taxon>Acetohalobium</taxon>
    </lineage>
</organism>
<dbReference type="SUPFAM" id="SSF54106">
    <property type="entry name" value="LysM domain"/>
    <property type="match status" value="1"/>
</dbReference>
<protein>
    <submittedName>
        <fullName evidence="2">Peptidoglycan-binding lysin domain protein</fullName>
    </submittedName>
</protein>
<sequence length="534" mass="58674">MAVQCRDRTVRVEYVVDEDTVRESVSGELTVPDEKPDIERVLEVTTEISTETATVEEGGVDLDIELEVGVLYVADVPEDDPQQPVHFFEGPVSVSNFVELPNAEPGMHVITDVQIIRTSSDFIDERTIEVTATLRKFAKVVEFRQMTIVTDITGLEHGLIDKELLRLNDVIDENVITEVVAGEIDVPEEKPPIERILRVQGDLIGEPETTVVDGAVIVEGTIEGGVVYVAATDEGDQPVHFFEGTFTFSYAVDVPEVSEADDLSVFTDVTVRQITASFVDDGTTGFDIVLEIFTKVTEPIQIEAVVDVDSDKIEVEKELLRVEEVIGENTITETITGNVNVPAGKPDVERILAGTNATVLNPTATVQDGGVLIDGEIEGAVIYVADVPEDELQQPVHFVENFFNFSNFVDVSGAEEGMTAYANVSVVNVRYSLLNQRTVELTTTLQKFAKVVQFRQLEIVTDCIAVSPIVDEPCEDRPSYVVYVVQPGDTLYKIARRYGTTIDAIVEANDIPDPDRIDVGQKLCIPKKIIDPKG</sequence>
<dbReference type="Proteomes" id="UP000001661">
    <property type="component" value="Chromosome"/>
</dbReference>
<dbReference type="InterPro" id="IPR024300">
    <property type="entry name" value="SipL_SPOCS_dom"/>
</dbReference>
<dbReference type="STRING" id="574087.Acear_0078"/>
<proteinExistence type="predicted"/>
<name>D9QSU1_ACEAZ</name>
<dbReference type="KEGG" id="aar:Acear_0078"/>
<accession>D9QSU1</accession>
<dbReference type="Pfam" id="PF01476">
    <property type="entry name" value="LysM"/>
    <property type="match status" value="1"/>
</dbReference>
<dbReference type="InterPro" id="IPR036779">
    <property type="entry name" value="LysM_dom_sf"/>
</dbReference>
<dbReference type="Gene3D" id="3.10.350.10">
    <property type="entry name" value="LysM domain"/>
    <property type="match status" value="1"/>
</dbReference>
<dbReference type="PROSITE" id="PS51782">
    <property type="entry name" value="LYSM"/>
    <property type="match status" value="1"/>
</dbReference>
<dbReference type="HOGENOM" id="CLU_037106_0_0_9"/>
<dbReference type="Pfam" id="PF12673">
    <property type="entry name" value="SipL"/>
    <property type="match status" value="3"/>
</dbReference>
<evidence type="ECO:0000313" key="2">
    <source>
        <dbReference type="EMBL" id="ADL11629.1"/>
    </source>
</evidence>
<gene>
    <name evidence="2" type="ordered locus">Acear_0078</name>
</gene>
<evidence type="ECO:0000313" key="3">
    <source>
        <dbReference type="Proteomes" id="UP000001661"/>
    </source>
</evidence>
<dbReference type="CDD" id="cd00118">
    <property type="entry name" value="LysM"/>
    <property type="match status" value="1"/>
</dbReference>
<dbReference type="CAZy" id="CBM50">
    <property type="family name" value="Carbohydrate-Binding Module Family 50"/>
</dbReference>
<dbReference type="AlphaFoldDB" id="D9QSU1"/>
<keyword evidence="3" id="KW-1185">Reference proteome</keyword>
<evidence type="ECO:0000259" key="1">
    <source>
        <dbReference type="PROSITE" id="PS51782"/>
    </source>
</evidence>
<dbReference type="EMBL" id="CP002105">
    <property type="protein sequence ID" value="ADL11629.1"/>
    <property type="molecule type" value="Genomic_DNA"/>
</dbReference>
<dbReference type="PANTHER" id="PTHR33734:SF22">
    <property type="entry name" value="MEMBRANE-BOUND LYTIC MUREIN TRANSGLYCOSYLASE D"/>
    <property type="match status" value="1"/>
</dbReference>